<dbReference type="Proteomes" id="UP000267249">
    <property type="component" value="Chromosome"/>
</dbReference>
<dbReference type="InterPro" id="IPR050276">
    <property type="entry name" value="MshD_Acetyltransferase"/>
</dbReference>
<dbReference type="EMBL" id="CP030139">
    <property type="protein sequence ID" value="AZB71917.1"/>
    <property type="molecule type" value="Genomic_DNA"/>
</dbReference>
<dbReference type="PANTHER" id="PTHR43617">
    <property type="entry name" value="L-AMINO ACID N-ACETYLTRANSFERASE"/>
    <property type="match status" value="1"/>
</dbReference>
<dbReference type="Pfam" id="PF00583">
    <property type="entry name" value="Acetyltransf_1"/>
    <property type="match status" value="1"/>
</dbReference>
<dbReference type="InterPro" id="IPR000182">
    <property type="entry name" value="GNAT_dom"/>
</dbReference>
<dbReference type="InterPro" id="IPR016181">
    <property type="entry name" value="Acyl_CoA_acyltransferase"/>
</dbReference>
<dbReference type="Gene3D" id="3.40.630.30">
    <property type="match status" value="1"/>
</dbReference>
<dbReference type="GO" id="GO:0016747">
    <property type="term" value="F:acyltransferase activity, transferring groups other than amino-acyl groups"/>
    <property type="evidence" value="ECO:0007669"/>
    <property type="project" value="InterPro"/>
</dbReference>
<dbReference type="PROSITE" id="PS51186">
    <property type="entry name" value="GNAT"/>
    <property type="match status" value="1"/>
</dbReference>
<evidence type="ECO:0000259" key="1">
    <source>
        <dbReference type="PROSITE" id="PS51186"/>
    </source>
</evidence>
<dbReference type="RefSeq" id="WP_208675628.1">
    <property type="nucleotide sequence ID" value="NZ_CP030139.2"/>
</dbReference>
<dbReference type="AlphaFoldDB" id="A0AAN1UTV5"/>
<protein>
    <submittedName>
        <fullName evidence="2">GNAT family N-acetyltransferase</fullName>
    </submittedName>
</protein>
<dbReference type="SUPFAM" id="SSF55729">
    <property type="entry name" value="Acyl-CoA N-acyltransferases (Nat)"/>
    <property type="match status" value="1"/>
</dbReference>
<dbReference type="PANTHER" id="PTHR43617:SF33">
    <property type="entry name" value="SPORE COAT POLYSACCHARIDE BIOSYNTHESIS PROTEIN SPSD"/>
    <property type="match status" value="1"/>
</dbReference>
<accession>A0AAN1UTV5</accession>
<proteinExistence type="predicted"/>
<evidence type="ECO:0000313" key="2">
    <source>
        <dbReference type="EMBL" id="AZB71917.1"/>
    </source>
</evidence>
<organism evidence="2 3">
    <name type="scientific">Synechococcus elongatus PCC 11801</name>
    <dbReference type="NCBI Taxonomy" id="2219813"/>
    <lineage>
        <taxon>Bacteria</taxon>
        <taxon>Bacillati</taxon>
        <taxon>Cyanobacteriota</taxon>
        <taxon>Cyanophyceae</taxon>
        <taxon>Synechococcales</taxon>
        <taxon>Synechococcaceae</taxon>
        <taxon>Synechococcus</taxon>
    </lineage>
</organism>
<dbReference type="CDD" id="cd04301">
    <property type="entry name" value="NAT_SF"/>
    <property type="match status" value="1"/>
</dbReference>
<feature type="domain" description="N-acetyltransferase" evidence="1">
    <location>
        <begin position="3"/>
        <end position="162"/>
    </location>
</feature>
<sequence>MPIQFRLLTTTDQPILWEMLRYAAQEPSVEAVKEQPLLRKYVEQFGRSGDCGIVAMLEEQAIGVAWLRLCSEQERGLSYLDNQTPELAMAVLPDYRQQGVGTQLLSHLIELATDQFPAISLSVRAENPAIALYERFGFGKIPNSEIKNRVGGISFLMKRPLSSKDIKQ</sequence>
<name>A0AAN1UTV5_SYNEL</name>
<reference evidence="2 3" key="1">
    <citation type="journal article" date="2018" name="Sci. Rep.">
        <title>Genome Features and Biochemical Characteristics of a Robust, Fast Growing and Naturally Transformable Cyanobacterium Synechococcus elongatus PCC 11801 Isolated from India.</title>
        <authorList>
            <person name="Jaiswal D."/>
            <person name="Sengupta A."/>
            <person name="Sohoni S."/>
            <person name="Sengupta S."/>
            <person name="Phadnavis A.G."/>
            <person name="Pakrasi H.B."/>
            <person name="Wangikar P.P."/>
        </authorList>
    </citation>
    <scope>NUCLEOTIDE SEQUENCE [LARGE SCALE GENOMIC DNA]</scope>
    <source>
        <strain evidence="2 3">PCC 11801</strain>
    </source>
</reference>
<gene>
    <name evidence="2" type="ORF">DOP62_03485</name>
</gene>
<evidence type="ECO:0000313" key="3">
    <source>
        <dbReference type="Proteomes" id="UP000267249"/>
    </source>
</evidence>